<evidence type="ECO:0000256" key="1">
    <source>
        <dbReference type="ARBA" id="ARBA00022741"/>
    </source>
</evidence>
<dbReference type="Gene3D" id="3.40.50.300">
    <property type="entry name" value="P-loop containing nucleotide triphosphate hydrolases"/>
    <property type="match status" value="1"/>
</dbReference>
<dbReference type="InterPro" id="IPR002078">
    <property type="entry name" value="Sigma_54_int"/>
</dbReference>
<keyword evidence="2" id="KW-0067">ATP-binding</keyword>
<evidence type="ECO:0000256" key="3">
    <source>
        <dbReference type="ARBA" id="ARBA00023015"/>
    </source>
</evidence>
<dbReference type="Gene3D" id="1.10.10.60">
    <property type="entry name" value="Homeodomain-like"/>
    <property type="match status" value="1"/>
</dbReference>
<sequence>MVKDSEFLTLVFQSILDEIDVGLHVVDEHGNTIVYNNKMMQIEDMEKHDVLNKNLMDVFMFSKQQDSTLVQALQEGKTIKNVKQSYFNNKGQEITTINHTYPIVKDGKIRGAVEIAKDVTKLERLIRENMNKKGNTTYTFDSILGTSPAIQDVIENAKRATRTSSSVLLAGETGTGKELFAQSIHNGSDRSGGPFISQNCAALPDSLVESILFGTKKGAFTGAVDQPGLFEQAHGGTLLLDEINSLNLSLQAKLLRALQERKIRRIGSTKDTPIDVRIIATMNEDPIDAIAGERMRKDLYYRLSVVTLIIPPLRERKEDILLLASEFIQKNNHLFQMNVEHISEDVKQFFLSYDWPGNIRELEHMIEGAMNFMTDEQTITASHLPYQYRMKIKPADIPEPETPRHQPAADLKEKMESFEKYVIENVLRKHGHNISQAAQELGISRQSLQYRLKKFSQPPAES</sequence>
<dbReference type="Pfam" id="PF25601">
    <property type="entry name" value="AAA_lid_14"/>
    <property type="match status" value="1"/>
</dbReference>
<dbReference type="HOGENOM" id="CLU_000445_8_1_9"/>
<dbReference type="SUPFAM" id="SSF46689">
    <property type="entry name" value="Homeodomain-like"/>
    <property type="match status" value="1"/>
</dbReference>
<dbReference type="NCBIfam" id="TIGR00229">
    <property type="entry name" value="sensory_box"/>
    <property type="match status" value="1"/>
</dbReference>
<dbReference type="InterPro" id="IPR025944">
    <property type="entry name" value="Sigma_54_int_dom_CS"/>
</dbReference>
<keyword evidence="5" id="KW-0804">Transcription</keyword>
<dbReference type="InterPro" id="IPR003593">
    <property type="entry name" value="AAA+_ATPase"/>
</dbReference>
<evidence type="ECO:0000256" key="4">
    <source>
        <dbReference type="ARBA" id="ARBA00023125"/>
    </source>
</evidence>
<dbReference type="Pfam" id="PF00158">
    <property type="entry name" value="Sigma54_activat"/>
    <property type="match status" value="1"/>
</dbReference>
<dbReference type="SMART" id="SM00382">
    <property type="entry name" value="AAA"/>
    <property type="match status" value="1"/>
</dbReference>
<evidence type="ECO:0000313" key="7">
    <source>
        <dbReference type="EMBL" id="AEP89001.1"/>
    </source>
</evidence>
<dbReference type="EMBL" id="CP002905">
    <property type="protein sequence ID" value="AEP89001.1"/>
    <property type="molecule type" value="Genomic_DNA"/>
</dbReference>
<dbReference type="Proteomes" id="UP000002651">
    <property type="component" value="Chromosome"/>
</dbReference>
<keyword evidence="3" id="KW-0805">Transcription regulation</keyword>
<dbReference type="GO" id="GO:0006355">
    <property type="term" value="P:regulation of DNA-templated transcription"/>
    <property type="evidence" value="ECO:0007669"/>
    <property type="project" value="InterPro"/>
</dbReference>
<dbReference type="Gene3D" id="3.30.450.20">
    <property type="entry name" value="PAS domain"/>
    <property type="match status" value="1"/>
</dbReference>
<dbReference type="FunFam" id="1.10.8.60:FF:000096">
    <property type="entry name" value="sigma-54-dependent Fis family transcriptional regulator"/>
    <property type="match status" value="1"/>
</dbReference>
<proteinExistence type="predicted"/>
<keyword evidence="8" id="KW-1185">Reference proteome</keyword>
<dbReference type="Gene3D" id="1.10.8.60">
    <property type="match status" value="1"/>
</dbReference>
<dbReference type="InterPro" id="IPR027417">
    <property type="entry name" value="P-loop_NTPase"/>
</dbReference>
<dbReference type="SUPFAM" id="SSF52540">
    <property type="entry name" value="P-loop containing nucleoside triphosphate hydrolases"/>
    <property type="match status" value="1"/>
</dbReference>
<dbReference type="GO" id="GO:0043565">
    <property type="term" value="F:sequence-specific DNA binding"/>
    <property type="evidence" value="ECO:0007669"/>
    <property type="project" value="InterPro"/>
</dbReference>
<dbReference type="CDD" id="cd00009">
    <property type="entry name" value="AAA"/>
    <property type="match status" value="1"/>
</dbReference>
<evidence type="ECO:0000256" key="5">
    <source>
        <dbReference type="ARBA" id="ARBA00023163"/>
    </source>
</evidence>
<dbReference type="InterPro" id="IPR009057">
    <property type="entry name" value="Homeodomain-like_sf"/>
</dbReference>
<dbReference type="GeneID" id="11241626"/>
<dbReference type="InterPro" id="IPR058031">
    <property type="entry name" value="AAA_lid_NorR"/>
</dbReference>
<dbReference type="FunFam" id="3.30.450.20:FF:000082">
    <property type="entry name" value="sigma-54-dependent Fis family transcriptional regulator"/>
    <property type="match status" value="1"/>
</dbReference>
<dbReference type="KEGG" id="bst:GYO_4444"/>
<dbReference type="AlphaFoldDB" id="G4NZ38"/>
<dbReference type="InterPro" id="IPR002197">
    <property type="entry name" value="HTH_Fis"/>
</dbReference>
<dbReference type="InterPro" id="IPR000014">
    <property type="entry name" value="PAS"/>
</dbReference>
<keyword evidence="1" id="KW-0547">Nucleotide-binding</keyword>
<dbReference type="PROSITE" id="PS00676">
    <property type="entry name" value="SIGMA54_INTERACT_2"/>
    <property type="match status" value="1"/>
</dbReference>
<evidence type="ECO:0000259" key="6">
    <source>
        <dbReference type="PROSITE" id="PS50045"/>
    </source>
</evidence>
<dbReference type="Pfam" id="PF13426">
    <property type="entry name" value="PAS_9"/>
    <property type="match status" value="1"/>
</dbReference>
<dbReference type="InterPro" id="IPR035965">
    <property type="entry name" value="PAS-like_dom_sf"/>
</dbReference>
<dbReference type="GO" id="GO:0005524">
    <property type="term" value="F:ATP binding"/>
    <property type="evidence" value="ECO:0007669"/>
    <property type="project" value="UniProtKB-KW"/>
</dbReference>
<evidence type="ECO:0000256" key="2">
    <source>
        <dbReference type="ARBA" id="ARBA00022840"/>
    </source>
</evidence>
<dbReference type="Pfam" id="PF02954">
    <property type="entry name" value="HTH_8"/>
    <property type="match status" value="1"/>
</dbReference>
<dbReference type="PROSITE" id="PS00675">
    <property type="entry name" value="SIGMA54_INTERACT_1"/>
    <property type="match status" value="1"/>
</dbReference>
<dbReference type="SMART" id="SM00091">
    <property type="entry name" value="PAS"/>
    <property type="match status" value="1"/>
</dbReference>
<organism evidence="7 8">
    <name type="scientific">Bacillus spizizenii (strain DSM 15029 / JCM 12233 / NBRC 101239 / NRRL B-23049 / TU-B-10)</name>
    <name type="common">Bacillus subtilis subsp. spizizenii</name>
    <dbReference type="NCBI Taxonomy" id="1052585"/>
    <lineage>
        <taxon>Bacteria</taxon>
        <taxon>Bacillati</taxon>
        <taxon>Bacillota</taxon>
        <taxon>Bacilli</taxon>
        <taxon>Bacillales</taxon>
        <taxon>Bacillaceae</taxon>
        <taxon>Bacillus</taxon>
    </lineage>
</organism>
<dbReference type="InterPro" id="IPR025662">
    <property type="entry name" value="Sigma_54_int_dom_ATP-bd_1"/>
</dbReference>
<dbReference type="PANTHER" id="PTHR32071">
    <property type="entry name" value="TRANSCRIPTIONAL REGULATORY PROTEIN"/>
    <property type="match status" value="1"/>
</dbReference>
<gene>
    <name evidence="7" type="ordered locus">GYO_4444</name>
</gene>
<reference evidence="7 8" key="1">
    <citation type="journal article" date="2012" name="J. Bacteriol.">
        <title>Whole-genome sequences of Bacillus subtilis and close relatives.</title>
        <authorList>
            <person name="Earl A.M."/>
            <person name="Eppinger M."/>
            <person name="Fricke W.F."/>
            <person name="Rosovitz M.J."/>
            <person name="Rasko D.A."/>
            <person name="Daugherty S."/>
            <person name="Losick R."/>
            <person name="Kolter R."/>
            <person name="Ravel J."/>
        </authorList>
    </citation>
    <scope>NUCLEOTIDE SEQUENCE [LARGE SCALE GENOMIC DNA]</scope>
    <source>
        <strain evidence="8">DSM 15029 / JCM 12233 / NBRC 101239 / NRRL B-23049 / TU-B-10</strain>
    </source>
</reference>
<dbReference type="SUPFAM" id="SSF55785">
    <property type="entry name" value="PYP-like sensor domain (PAS domain)"/>
    <property type="match status" value="1"/>
</dbReference>
<feature type="domain" description="Sigma-54 factor interaction" evidence="6">
    <location>
        <begin position="143"/>
        <end position="371"/>
    </location>
</feature>
<protein>
    <submittedName>
        <fullName evidence="7">Arginine utilization regulatory protein RocR</fullName>
    </submittedName>
</protein>
<dbReference type="PANTHER" id="PTHR32071:SF74">
    <property type="entry name" value="TRANSCRIPTIONAL ACTIVATOR ROCR"/>
    <property type="match status" value="1"/>
</dbReference>
<dbReference type="PRINTS" id="PR01590">
    <property type="entry name" value="HTHFIS"/>
</dbReference>
<dbReference type="PROSITE" id="PS50045">
    <property type="entry name" value="SIGMA54_INTERACT_4"/>
    <property type="match status" value="1"/>
</dbReference>
<dbReference type="InterPro" id="IPR025943">
    <property type="entry name" value="Sigma_54_int_dom_ATP-bd_2"/>
</dbReference>
<dbReference type="RefSeq" id="WP_014115836.1">
    <property type="nucleotide sequence ID" value="NC_016047.1"/>
</dbReference>
<dbReference type="FunFam" id="3.40.50.300:FF:000006">
    <property type="entry name" value="DNA-binding transcriptional regulator NtrC"/>
    <property type="match status" value="1"/>
</dbReference>
<keyword evidence="4" id="KW-0238">DNA-binding</keyword>
<evidence type="ECO:0000313" key="8">
    <source>
        <dbReference type="Proteomes" id="UP000002651"/>
    </source>
</evidence>
<dbReference type="STRING" id="1052585.GYO_4444"/>
<name>G4NZ38_BACS4</name>
<accession>G4NZ38</accession>
<dbReference type="PROSITE" id="PS00688">
    <property type="entry name" value="SIGMA54_INTERACT_3"/>
    <property type="match status" value="1"/>
</dbReference>